<dbReference type="EMBL" id="SOBG01000004">
    <property type="protein sequence ID" value="TDT70487.1"/>
    <property type="molecule type" value="Genomic_DNA"/>
</dbReference>
<dbReference type="SUPFAM" id="SSF74942">
    <property type="entry name" value="YhbC-like, C-terminal domain"/>
    <property type="match status" value="1"/>
</dbReference>
<evidence type="ECO:0000313" key="7">
    <source>
        <dbReference type="Proteomes" id="UP000294678"/>
    </source>
</evidence>
<gene>
    <name evidence="3" type="primary">rimP</name>
    <name evidence="6" type="ORF">EV215_1032</name>
</gene>
<dbReference type="RefSeq" id="WP_134112923.1">
    <property type="nucleotide sequence ID" value="NZ_SOBG01000004.1"/>
</dbReference>
<proteinExistence type="inferred from homology"/>
<dbReference type="InterPro" id="IPR035956">
    <property type="entry name" value="RimP_N_sf"/>
</dbReference>
<dbReference type="CDD" id="cd01734">
    <property type="entry name" value="YlxS_C"/>
    <property type="match status" value="1"/>
</dbReference>
<dbReference type="HAMAP" id="MF_01077">
    <property type="entry name" value="RimP"/>
    <property type="match status" value="1"/>
</dbReference>
<name>A0AA46DYJ3_9FUSO</name>
<evidence type="ECO:0000256" key="1">
    <source>
        <dbReference type="ARBA" id="ARBA00022490"/>
    </source>
</evidence>
<dbReference type="GO" id="GO:0005829">
    <property type="term" value="C:cytosol"/>
    <property type="evidence" value="ECO:0007669"/>
    <property type="project" value="TreeGrafter"/>
</dbReference>
<evidence type="ECO:0000256" key="3">
    <source>
        <dbReference type="HAMAP-Rule" id="MF_01077"/>
    </source>
</evidence>
<dbReference type="InterPro" id="IPR003728">
    <property type="entry name" value="Ribosome_maturation_RimP"/>
</dbReference>
<keyword evidence="7" id="KW-1185">Reference proteome</keyword>
<keyword evidence="1 3" id="KW-0963">Cytoplasm</keyword>
<protein>
    <recommendedName>
        <fullName evidence="3">Ribosome maturation factor RimP</fullName>
    </recommendedName>
</protein>
<dbReference type="FunFam" id="3.30.300.70:FF:000001">
    <property type="entry name" value="Ribosome maturation factor RimP"/>
    <property type="match status" value="1"/>
</dbReference>
<reference evidence="6 7" key="1">
    <citation type="submission" date="2019-03" db="EMBL/GenBank/DDBJ databases">
        <title>Genomic Encyclopedia of Type Strains, Phase IV (KMG-IV): sequencing the most valuable type-strain genomes for metagenomic binning, comparative biology and taxonomic classification.</title>
        <authorList>
            <person name="Goeker M."/>
        </authorList>
    </citation>
    <scope>NUCLEOTIDE SEQUENCE [LARGE SCALE GENOMIC DNA]</scope>
    <source>
        <strain evidence="6 7">DSM 100055</strain>
    </source>
</reference>
<evidence type="ECO:0000259" key="5">
    <source>
        <dbReference type="Pfam" id="PF17384"/>
    </source>
</evidence>
<evidence type="ECO:0000259" key="4">
    <source>
        <dbReference type="Pfam" id="PF02576"/>
    </source>
</evidence>
<dbReference type="SUPFAM" id="SSF75420">
    <property type="entry name" value="YhbC-like, N-terminal domain"/>
    <property type="match status" value="1"/>
</dbReference>
<dbReference type="Pfam" id="PF02576">
    <property type="entry name" value="RimP_N"/>
    <property type="match status" value="1"/>
</dbReference>
<comment type="subcellular location">
    <subcellularLocation>
        <location evidence="3">Cytoplasm</location>
    </subcellularLocation>
</comment>
<feature type="domain" description="Ribosome maturation factor RimP C-terminal" evidence="5">
    <location>
        <begin position="89"/>
        <end position="154"/>
    </location>
</feature>
<keyword evidence="2 3" id="KW-0690">Ribosome biogenesis</keyword>
<feature type="domain" description="Ribosome maturation factor RimP N-terminal" evidence="4">
    <location>
        <begin position="13"/>
        <end position="86"/>
    </location>
</feature>
<dbReference type="PANTHER" id="PTHR33867:SF1">
    <property type="entry name" value="RIBOSOME MATURATION FACTOR RIMP"/>
    <property type="match status" value="1"/>
</dbReference>
<comment type="function">
    <text evidence="3">Required for maturation of 30S ribosomal subunits.</text>
</comment>
<sequence length="154" mass="18115">MLGKQIEEKIEKIVEPYLKDLDIELVNIEYLQDGAYWYVRIYIEKSNYEENITLEDCAKVSGLIEDDIDSIINEKFYLEVSSPGIERPLKKLKDFERFVGEKVKVLLKHKIEDKRNLTGVLENVNGEILIFNIDEKKIEIPFNEVKKANLVFEF</sequence>
<evidence type="ECO:0000256" key="2">
    <source>
        <dbReference type="ARBA" id="ARBA00022517"/>
    </source>
</evidence>
<dbReference type="GO" id="GO:0000028">
    <property type="term" value="P:ribosomal small subunit assembly"/>
    <property type="evidence" value="ECO:0007669"/>
    <property type="project" value="TreeGrafter"/>
</dbReference>
<dbReference type="AlphaFoldDB" id="A0AA46DYJ3"/>
<dbReference type="Gene3D" id="2.30.30.180">
    <property type="entry name" value="Ribosome maturation factor RimP, C-terminal domain"/>
    <property type="match status" value="1"/>
</dbReference>
<dbReference type="PANTHER" id="PTHR33867">
    <property type="entry name" value="RIBOSOME MATURATION FACTOR RIMP"/>
    <property type="match status" value="1"/>
</dbReference>
<comment type="similarity">
    <text evidence="3">Belongs to the RimP family.</text>
</comment>
<dbReference type="Gene3D" id="3.30.300.70">
    <property type="entry name" value="RimP-like superfamily, N-terminal"/>
    <property type="match status" value="1"/>
</dbReference>
<accession>A0AA46DYJ3</accession>
<evidence type="ECO:0000313" key="6">
    <source>
        <dbReference type="EMBL" id="TDT70487.1"/>
    </source>
</evidence>
<dbReference type="InterPro" id="IPR028989">
    <property type="entry name" value="RimP_N"/>
</dbReference>
<dbReference type="Proteomes" id="UP000294678">
    <property type="component" value="Unassembled WGS sequence"/>
</dbReference>
<dbReference type="Pfam" id="PF17384">
    <property type="entry name" value="DUF150_C"/>
    <property type="match status" value="1"/>
</dbReference>
<dbReference type="GO" id="GO:0006412">
    <property type="term" value="P:translation"/>
    <property type="evidence" value="ECO:0007669"/>
    <property type="project" value="TreeGrafter"/>
</dbReference>
<dbReference type="InterPro" id="IPR036847">
    <property type="entry name" value="RimP_C_sf"/>
</dbReference>
<comment type="caution">
    <text evidence="6">The sequence shown here is derived from an EMBL/GenBank/DDBJ whole genome shotgun (WGS) entry which is preliminary data.</text>
</comment>
<dbReference type="InterPro" id="IPR028998">
    <property type="entry name" value="RimP_C"/>
</dbReference>
<organism evidence="6 7">
    <name type="scientific">Hypnocyclicus thermotrophus</name>
    <dbReference type="NCBI Taxonomy" id="1627895"/>
    <lineage>
        <taxon>Bacteria</taxon>
        <taxon>Fusobacteriati</taxon>
        <taxon>Fusobacteriota</taxon>
        <taxon>Fusobacteriia</taxon>
        <taxon>Fusobacteriales</taxon>
        <taxon>Fusobacteriaceae</taxon>
        <taxon>Hypnocyclicus</taxon>
    </lineage>
</organism>